<evidence type="ECO:0000256" key="1">
    <source>
        <dbReference type="SAM" id="SignalP"/>
    </source>
</evidence>
<feature type="signal peptide" evidence="1">
    <location>
        <begin position="1"/>
        <end position="33"/>
    </location>
</feature>
<name>A0ABU0C2S5_9BRAD</name>
<sequence length="202" mass="22041">MMGYVWRALDGAARGAAALLLGATLLASGHAHAGEAYEGLLPQPRPALVGPAGKHADASEMPSKSASECLAKALYFEARGETAKGQIAVGRVILNRVKDKHYPDTICGVVFQNAEKRNRCQFSFACDGKPDLVADKKSWHDIRRRAKWLLACRKGCGSKGLWKGPLWQSTHYHADYVAPGWANRLKQTGQIGTHLFYLEARA</sequence>
<gene>
    <name evidence="3" type="ORF">J2R99_000658</name>
</gene>
<dbReference type="RefSeq" id="WP_307153065.1">
    <property type="nucleotide sequence ID" value="NZ_JAUSUK010000001.1"/>
</dbReference>
<feature type="chain" id="PRO_5047335800" evidence="1">
    <location>
        <begin position="34"/>
        <end position="202"/>
    </location>
</feature>
<proteinExistence type="predicted"/>
<keyword evidence="1" id="KW-0732">Signal</keyword>
<organism evidence="3 4">
    <name type="scientific">Rhodopseudomonas julia</name>
    <dbReference type="NCBI Taxonomy" id="200617"/>
    <lineage>
        <taxon>Bacteria</taxon>
        <taxon>Pseudomonadati</taxon>
        <taxon>Pseudomonadota</taxon>
        <taxon>Alphaproteobacteria</taxon>
        <taxon>Hyphomicrobiales</taxon>
        <taxon>Nitrobacteraceae</taxon>
        <taxon>Rhodopseudomonas</taxon>
    </lineage>
</organism>
<dbReference type="EMBL" id="JAUSUK010000001">
    <property type="protein sequence ID" value="MDQ0324809.1"/>
    <property type="molecule type" value="Genomic_DNA"/>
</dbReference>
<evidence type="ECO:0000259" key="2">
    <source>
        <dbReference type="Pfam" id="PF07486"/>
    </source>
</evidence>
<dbReference type="Proteomes" id="UP001230253">
    <property type="component" value="Unassembled WGS sequence"/>
</dbReference>
<keyword evidence="4" id="KW-1185">Reference proteome</keyword>
<evidence type="ECO:0000313" key="4">
    <source>
        <dbReference type="Proteomes" id="UP001230253"/>
    </source>
</evidence>
<dbReference type="InterPro" id="IPR011105">
    <property type="entry name" value="Cell_wall_hydrolase_SleB"/>
</dbReference>
<comment type="caution">
    <text evidence="3">The sequence shown here is derived from an EMBL/GenBank/DDBJ whole genome shotgun (WGS) entry which is preliminary data.</text>
</comment>
<dbReference type="Gene3D" id="1.10.10.2520">
    <property type="entry name" value="Cell wall hydrolase SleB, domain 1"/>
    <property type="match status" value="1"/>
</dbReference>
<dbReference type="InterPro" id="IPR042047">
    <property type="entry name" value="SleB_dom1"/>
</dbReference>
<accession>A0ABU0C2S5</accession>
<protein>
    <submittedName>
        <fullName evidence="3">Spore germination cell wall hydrolase CwlJ-like protein</fullName>
    </submittedName>
</protein>
<evidence type="ECO:0000313" key="3">
    <source>
        <dbReference type="EMBL" id="MDQ0324809.1"/>
    </source>
</evidence>
<dbReference type="Pfam" id="PF07486">
    <property type="entry name" value="Hydrolase_2"/>
    <property type="match status" value="1"/>
</dbReference>
<feature type="domain" description="Cell wall hydrolase SleB" evidence="2">
    <location>
        <begin position="80"/>
        <end position="197"/>
    </location>
</feature>
<reference evidence="3 4" key="1">
    <citation type="submission" date="2023-07" db="EMBL/GenBank/DDBJ databases">
        <title>Genomic Encyclopedia of Type Strains, Phase IV (KMG-IV): sequencing the most valuable type-strain genomes for metagenomic binning, comparative biology and taxonomic classification.</title>
        <authorList>
            <person name="Goeker M."/>
        </authorList>
    </citation>
    <scope>NUCLEOTIDE SEQUENCE [LARGE SCALE GENOMIC DNA]</scope>
    <source>
        <strain evidence="3 4">DSM 11549</strain>
    </source>
</reference>